<proteinExistence type="predicted"/>
<organism evidence="1 2">
    <name type="scientific">Candidatus Methylumidiphilus alinenensis</name>
    <dbReference type="NCBI Taxonomy" id="2202197"/>
    <lineage>
        <taxon>Bacteria</taxon>
        <taxon>Pseudomonadati</taxon>
        <taxon>Pseudomonadota</taxon>
        <taxon>Gammaproteobacteria</taxon>
        <taxon>Methylococcales</taxon>
        <taxon>Candidatus Methylumidiphilus</taxon>
    </lineage>
</organism>
<protein>
    <submittedName>
        <fullName evidence="1">Uncharacterized protein</fullName>
    </submittedName>
</protein>
<accession>A0A2W4R1K9</accession>
<dbReference type="Proteomes" id="UP000249396">
    <property type="component" value="Unassembled WGS sequence"/>
</dbReference>
<name>A0A2W4R1K9_9GAMM</name>
<dbReference type="AlphaFoldDB" id="A0A2W4R1K9"/>
<gene>
    <name evidence="1" type="ORF">DM484_14880</name>
</gene>
<evidence type="ECO:0000313" key="1">
    <source>
        <dbReference type="EMBL" id="PZN77413.1"/>
    </source>
</evidence>
<sequence>MRILEMYEFYITLLVLGIVLTLASVSAVLYAYHLKKKALDEVKINPEKYSVSISDTKGDTIVISPLSSRDDIQKANNIISSVQTLTKGKFSMSLPPPPTPKTKN</sequence>
<dbReference type="EMBL" id="QJPH01000336">
    <property type="protein sequence ID" value="PZN77413.1"/>
    <property type="molecule type" value="Genomic_DNA"/>
</dbReference>
<reference evidence="1 2" key="1">
    <citation type="journal article" date="2018" name="Aquat. Microb. Ecol.">
        <title>Gammaproteobacterial methanotrophs dominate.</title>
        <authorList>
            <person name="Rissanen A.J."/>
            <person name="Saarenheimo J."/>
            <person name="Tiirola M."/>
            <person name="Peura S."/>
            <person name="Aalto S.L."/>
            <person name="Karvinen A."/>
            <person name="Nykanen H."/>
        </authorList>
    </citation>
    <scope>NUCLEOTIDE SEQUENCE [LARGE SCALE GENOMIC DNA]</scope>
    <source>
        <strain evidence="1">AMbin10</strain>
    </source>
</reference>
<evidence type="ECO:0000313" key="2">
    <source>
        <dbReference type="Proteomes" id="UP000249396"/>
    </source>
</evidence>
<comment type="caution">
    <text evidence="1">The sequence shown here is derived from an EMBL/GenBank/DDBJ whole genome shotgun (WGS) entry which is preliminary data.</text>
</comment>